<dbReference type="STRING" id="635013.TherJR_0481"/>
<dbReference type="KEGG" id="tjr:TherJR_1883"/>
<dbReference type="AlphaFoldDB" id="D5X812"/>
<organism evidence="5 9">
    <name type="scientific">Thermincola potens (strain JR)</name>
    <dbReference type="NCBI Taxonomy" id="635013"/>
    <lineage>
        <taxon>Bacteria</taxon>
        <taxon>Bacillati</taxon>
        <taxon>Bacillota</taxon>
        <taxon>Clostridia</taxon>
        <taxon>Eubacteriales</taxon>
        <taxon>Thermincolaceae</taxon>
        <taxon>Thermincola</taxon>
    </lineage>
</organism>
<dbReference type="KEGG" id="tjr:TherJR_0559"/>
<evidence type="ECO:0000313" key="3">
    <source>
        <dbReference type="EMBL" id="ADG81436.1"/>
    </source>
</evidence>
<dbReference type="EMBL" id="CP002028">
    <property type="protein sequence ID" value="ADG82849.1"/>
    <property type="molecule type" value="Genomic_DNA"/>
</dbReference>
<dbReference type="EMBL" id="CP002028">
    <property type="protein sequence ID" value="ADG82330.1"/>
    <property type="molecule type" value="Genomic_DNA"/>
</dbReference>
<dbReference type="EMBL" id="CP002028">
    <property type="protein sequence ID" value="ADG81362.1"/>
    <property type="molecule type" value="Genomic_DNA"/>
</dbReference>
<dbReference type="PANTHER" id="PTHR35894">
    <property type="entry name" value="GENERAL SECRETION PATHWAY PROTEIN A-RELATED"/>
    <property type="match status" value="1"/>
</dbReference>
<dbReference type="InterPro" id="IPR049945">
    <property type="entry name" value="AAA_22"/>
</dbReference>
<evidence type="ECO:0000313" key="9">
    <source>
        <dbReference type="Proteomes" id="UP000002377"/>
    </source>
</evidence>
<dbReference type="InterPro" id="IPR027417">
    <property type="entry name" value="P-loop_NTPase"/>
</dbReference>
<dbReference type="InterPro" id="IPR052026">
    <property type="entry name" value="ExeA_AAA_ATPase_DNA-bind"/>
</dbReference>
<feature type="domain" description="AAA+ ATPase" evidence="1">
    <location>
        <begin position="41"/>
        <end position="188"/>
    </location>
</feature>
<reference evidence="5 9" key="1">
    <citation type="submission" date="2010-05" db="EMBL/GenBank/DDBJ databases">
        <title>Complete sequence of Thermincola sp. JR.</title>
        <authorList>
            <consortium name="US DOE Joint Genome Institute"/>
            <person name="Lucas S."/>
            <person name="Copeland A."/>
            <person name="Lapidus A."/>
            <person name="Cheng J.-F."/>
            <person name="Bruce D."/>
            <person name="Goodwin L."/>
            <person name="Pitluck S."/>
            <person name="Chertkov O."/>
            <person name="Detter J.C."/>
            <person name="Han C."/>
            <person name="Tapia R."/>
            <person name="Land M."/>
            <person name="Hauser L."/>
            <person name="Kyrpides N."/>
            <person name="Mikhailova N."/>
            <person name="Hazen T.C."/>
            <person name="Woyke T."/>
        </authorList>
    </citation>
    <scope>NUCLEOTIDE SEQUENCE [LARGE SCALE GENOMIC DNA]</scope>
    <source>
        <strain evidence="5 9">JR</strain>
    </source>
</reference>
<sequence>MIREYFGLTDEPFGKDISPENLYLSLRFKELLARLDYGVKKRCFCLVTGDIGAGKSTAIRLLARNLDENQHKLLYVSDSNLKPRDFYRELLFQLGSSPGYLRIDAKRQFNQLILDYFEKRRITPVVVIDEAHLLSHQMLQEIRFLTNFKMDSLSPMALILVGQPELKGTLAMQIFQAITQRIQVRYHLSGLTLEETGAYIAHHLEVVKARSQIFSSDAVKEIFAYSKGIPRVINNLCIQAMLDARIQSSHVVDREGVLRVIEDFRKF</sequence>
<name>D5X812_THEPJ</name>
<dbReference type="PANTHER" id="PTHR35894:SF1">
    <property type="entry name" value="PHOSPHORIBULOKINASE _ URIDINE KINASE FAMILY"/>
    <property type="match status" value="1"/>
</dbReference>
<dbReference type="HOGENOM" id="CLU_024125_1_0_9"/>
<dbReference type="KEGG" id="tjr:TherJR_1475"/>
<accession>D5X812</accession>
<dbReference type="EMBL" id="CP002028">
    <property type="protein sequence ID" value="ADG83481.1"/>
    <property type="molecule type" value="Genomic_DNA"/>
</dbReference>
<dbReference type="SMART" id="SM00382">
    <property type="entry name" value="AAA"/>
    <property type="match status" value="1"/>
</dbReference>
<keyword evidence="9" id="KW-1185">Reference proteome</keyword>
<dbReference type="Proteomes" id="UP000002377">
    <property type="component" value="Chromosome"/>
</dbReference>
<dbReference type="KEGG" id="tjr:TherJR_0481"/>
<dbReference type="OrthoDB" id="9815896at2"/>
<dbReference type="SUPFAM" id="SSF52540">
    <property type="entry name" value="P-loop containing nucleoside triphosphate hydrolases"/>
    <property type="match status" value="1"/>
</dbReference>
<dbReference type="EMBL" id="CP002028">
    <property type="protein sequence ID" value="ADG82732.1"/>
    <property type="molecule type" value="Genomic_DNA"/>
</dbReference>
<dbReference type="KEGG" id="tjr:TherJR_2487"/>
<dbReference type="EMBL" id="CP002028">
    <property type="protein sequence ID" value="ADG81436.1"/>
    <property type="molecule type" value="Genomic_DNA"/>
</dbReference>
<dbReference type="KEGG" id="tjr:TherJR_2645"/>
<evidence type="ECO:0000313" key="4">
    <source>
        <dbReference type="EMBL" id="ADG82330.1"/>
    </source>
</evidence>
<dbReference type="EMBL" id="CP002028">
    <property type="protein sequence ID" value="ADG83324.1"/>
    <property type="molecule type" value="Genomic_DNA"/>
</dbReference>
<proteinExistence type="predicted"/>
<dbReference type="GO" id="GO:0016887">
    <property type="term" value="F:ATP hydrolysis activity"/>
    <property type="evidence" value="ECO:0007669"/>
    <property type="project" value="InterPro"/>
</dbReference>
<evidence type="ECO:0000313" key="5">
    <source>
        <dbReference type="EMBL" id="ADG82732.1"/>
    </source>
</evidence>
<evidence type="ECO:0000313" key="2">
    <source>
        <dbReference type="EMBL" id="ADG81362.1"/>
    </source>
</evidence>
<dbReference type="Pfam" id="PF13401">
    <property type="entry name" value="AAA_22"/>
    <property type="match status" value="1"/>
</dbReference>
<dbReference type="InterPro" id="IPR003593">
    <property type="entry name" value="AAA+_ATPase"/>
</dbReference>
<evidence type="ECO:0000259" key="1">
    <source>
        <dbReference type="SMART" id="SM00382"/>
    </source>
</evidence>
<evidence type="ECO:0000313" key="7">
    <source>
        <dbReference type="EMBL" id="ADG83324.1"/>
    </source>
</evidence>
<protein>
    <submittedName>
        <fullName evidence="5">AAA ATPase</fullName>
    </submittedName>
</protein>
<evidence type="ECO:0000313" key="6">
    <source>
        <dbReference type="EMBL" id="ADG82849.1"/>
    </source>
</evidence>
<dbReference type="Gene3D" id="3.40.50.300">
    <property type="entry name" value="P-loop containing nucleotide triphosphate hydrolases"/>
    <property type="match status" value="1"/>
</dbReference>
<dbReference type="eggNOG" id="COG3267">
    <property type="taxonomic scope" value="Bacteria"/>
</dbReference>
<dbReference type="RefSeq" id="WP_013119385.1">
    <property type="nucleotide sequence ID" value="NC_014152.1"/>
</dbReference>
<evidence type="ECO:0000313" key="8">
    <source>
        <dbReference type="EMBL" id="ADG83481.1"/>
    </source>
</evidence>
<dbReference type="KEGG" id="tjr:TherJR_2004"/>
<gene>
    <name evidence="2" type="ordered locus">TherJR_0481</name>
    <name evidence="3" type="ordered locus">TherJR_0559</name>
    <name evidence="4" type="ordered locus">TherJR_1475</name>
    <name evidence="5" type="ordered locus">TherJR_1883</name>
    <name evidence="6" type="ordered locus">TherJR_2004</name>
    <name evidence="7" type="ordered locus">TherJR_2487</name>
    <name evidence="8" type="ordered locus">TherJR_2645</name>
</gene>